<dbReference type="InterPro" id="IPR000847">
    <property type="entry name" value="LysR_HTH_N"/>
</dbReference>
<keyword evidence="2" id="KW-0805">Transcription regulation</keyword>
<dbReference type="AlphaFoldDB" id="A0A2S5KW35"/>
<dbReference type="Proteomes" id="UP000238196">
    <property type="component" value="Unassembled WGS sequence"/>
</dbReference>
<dbReference type="InterPro" id="IPR036388">
    <property type="entry name" value="WH-like_DNA-bd_sf"/>
</dbReference>
<dbReference type="GO" id="GO:0043565">
    <property type="term" value="F:sequence-specific DNA binding"/>
    <property type="evidence" value="ECO:0007669"/>
    <property type="project" value="TreeGrafter"/>
</dbReference>
<accession>A0A2S5KW35</accession>
<evidence type="ECO:0000313" key="7">
    <source>
        <dbReference type="Proteomes" id="UP000238196"/>
    </source>
</evidence>
<sequence length="307" mass="34541">MNTLLAMHSFCKVMEYSSFAQAARDLNLSSAQVSKHISALEDHLKVRLLNRTTRRVTATEAGQDYYLKCQQILNDIEVLEASVGQHSSQVQGILKVAAPMDFAVMYLMDPIARFQQVYPQVRIELHLSDERISLIDRGMDVAIRIGELADSSLIARRLAETRPSYYASPSYLRQHGTPTTLEEMASHQVMHYLLSSDDKPMLRGPGEERVRPLQPWHLACNNGRALCEAAALGAGIISKPNFLAAPYLRDGRLVELLPQLRRPTLGIYALYLHRALVPGKVTQFVEFLAEHFRDGGSWNRVQNSARD</sequence>
<evidence type="ECO:0000256" key="1">
    <source>
        <dbReference type="ARBA" id="ARBA00009437"/>
    </source>
</evidence>
<dbReference type="PANTHER" id="PTHR30537:SF5">
    <property type="entry name" value="HTH-TYPE TRANSCRIPTIONAL ACTIVATOR TTDR-RELATED"/>
    <property type="match status" value="1"/>
</dbReference>
<dbReference type="Pfam" id="PF00126">
    <property type="entry name" value="HTH_1"/>
    <property type="match status" value="1"/>
</dbReference>
<protein>
    <submittedName>
        <fullName evidence="6">LysR family transcriptional regulator</fullName>
    </submittedName>
</protein>
<proteinExistence type="inferred from homology"/>
<dbReference type="Gene3D" id="1.10.10.10">
    <property type="entry name" value="Winged helix-like DNA-binding domain superfamily/Winged helix DNA-binding domain"/>
    <property type="match status" value="1"/>
</dbReference>
<dbReference type="InterPro" id="IPR036390">
    <property type="entry name" value="WH_DNA-bd_sf"/>
</dbReference>
<keyword evidence="4" id="KW-0804">Transcription</keyword>
<dbReference type="CDD" id="cd08422">
    <property type="entry name" value="PBP2_CrgA_like"/>
    <property type="match status" value="1"/>
</dbReference>
<evidence type="ECO:0000313" key="6">
    <source>
        <dbReference type="EMBL" id="PPC78980.1"/>
    </source>
</evidence>
<comment type="similarity">
    <text evidence="1">Belongs to the LysR transcriptional regulatory family.</text>
</comment>
<dbReference type="GO" id="GO:0003700">
    <property type="term" value="F:DNA-binding transcription factor activity"/>
    <property type="evidence" value="ECO:0007669"/>
    <property type="project" value="InterPro"/>
</dbReference>
<feature type="domain" description="HTH lysR-type" evidence="5">
    <location>
        <begin position="1"/>
        <end position="59"/>
    </location>
</feature>
<dbReference type="OrthoDB" id="9815676at2"/>
<dbReference type="FunFam" id="1.10.10.10:FF:000001">
    <property type="entry name" value="LysR family transcriptional regulator"/>
    <property type="match status" value="1"/>
</dbReference>
<dbReference type="SUPFAM" id="SSF46785">
    <property type="entry name" value="Winged helix' DNA-binding domain"/>
    <property type="match status" value="1"/>
</dbReference>
<reference evidence="6 7" key="1">
    <citation type="submission" date="2018-02" db="EMBL/GenBank/DDBJ databases">
        <title>novel marine gammaproteobacteria from coastal saline agro ecosystem.</title>
        <authorList>
            <person name="Krishnan R."/>
            <person name="Ramesh Kumar N."/>
        </authorList>
    </citation>
    <scope>NUCLEOTIDE SEQUENCE [LARGE SCALE GENOMIC DNA]</scope>
    <source>
        <strain evidence="6 7">228</strain>
    </source>
</reference>
<dbReference type="PROSITE" id="PS50931">
    <property type="entry name" value="HTH_LYSR"/>
    <property type="match status" value="1"/>
</dbReference>
<dbReference type="InterPro" id="IPR005119">
    <property type="entry name" value="LysR_subst-bd"/>
</dbReference>
<dbReference type="PANTHER" id="PTHR30537">
    <property type="entry name" value="HTH-TYPE TRANSCRIPTIONAL REGULATOR"/>
    <property type="match status" value="1"/>
</dbReference>
<comment type="caution">
    <text evidence="6">The sequence shown here is derived from an EMBL/GenBank/DDBJ whole genome shotgun (WGS) entry which is preliminary data.</text>
</comment>
<evidence type="ECO:0000256" key="3">
    <source>
        <dbReference type="ARBA" id="ARBA00023125"/>
    </source>
</evidence>
<dbReference type="GO" id="GO:0006351">
    <property type="term" value="P:DNA-templated transcription"/>
    <property type="evidence" value="ECO:0007669"/>
    <property type="project" value="TreeGrafter"/>
</dbReference>
<dbReference type="Gene3D" id="3.40.190.290">
    <property type="match status" value="1"/>
</dbReference>
<evidence type="ECO:0000259" key="5">
    <source>
        <dbReference type="PROSITE" id="PS50931"/>
    </source>
</evidence>
<name>A0A2S5KW35_9PROT</name>
<evidence type="ECO:0000256" key="4">
    <source>
        <dbReference type="ARBA" id="ARBA00023163"/>
    </source>
</evidence>
<gene>
    <name evidence="6" type="ORF">C4K68_02140</name>
</gene>
<keyword evidence="3" id="KW-0238">DNA-binding</keyword>
<dbReference type="EMBL" id="PRLP01000007">
    <property type="protein sequence ID" value="PPC78980.1"/>
    <property type="molecule type" value="Genomic_DNA"/>
</dbReference>
<dbReference type="InterPro" id="IPR058163">
    <property type="entry name" value="LysR-type_TF_proteobact-type"/>
</dbReference>
<evidence type="ECO:0000256" key="2">
    <source>
        <dbReference type="ARBA" id="ARBA00023015"/>
    </source>
</evidence>
<organism evidence="6 7">
    <name type="scientific">Proteobacteria bacterium 228</name>
    <dbReference type="NCBI Taxonomy" id="2083153"/>
    <lineage>
        <taxon>Bacteria</taxon>
        <taxon>Pseudomonadati</taxon>
        <taxon>Pseudomonadota</taxon>
    </lineage>
</organism>
<dbReference type="Pfam" id="PF03466">
    <property type="entry name" value="LysR_substrate"/>
    <property type="match status" value="1"/>
</dbReference>
<dbReference type="SUPFAM" id="SSF53850">
    <property type="entry name" value="Periplasmic binding protein-like II"/>
    <property type="match status" value="1"/>
</dbReference>